<dbReference type="InterPro" id="IPR014922">
    <property type="entry name" value="YdhG-like"/>
</dbReference>
<feature type="domain" description="YdhG-like" evidence="1">
    <location>
        <begin position="16"/>
        <end position="128"/>
    </location>
</feature>
<keyword evidence="3" id="KW-1185">Reference proteome</keyword>
<name>A0ABY8B111_9BACL</name>
<evidence type="ECO:0000313" key="2">
    <source>
        <dbReference type="EMBL" id="WED55755.1"/>
    </source>
</evidence>
<protein>
    <submittedName>
        <fullName evidence="2">DUF1801 domain-containing protein</fullName>
    </submittedName>
</protein>
<dbReference type="Proteomes" id="UP001219957">
    <property type="component" value="Chromosome"/>
</dbReference>
<organism evidence="2 3">
    <name type="scientific">Exiguobacterium profundum</name>
    <dbReference type="NCBI Taxonomy" id="307643"/>
    <lineage>
        <taxon>Bacteria</taxon>
        <taxon>Bacillati</taxon>
        <taxon>Bacillota</taxon>
        <taxon>Bacilli</taxon>
        <taxon>Bacillales</taxon>
        <taxon>Bacillales Family XII. Incertae Sedis</taxon>
        <taxon>Exiguobacterium</taxon>
    </lineage>
</organism>
<reference evidence="2 3" key="1">
    <citation type="submission" date="2022-10" db="EMBL/GenBank/DDBJ databases">
        <title>Complete genome sequence of Exiguobacterium profundum TSS-3 isolated from an extremely saline-alkaline spring located in Ixtapa, Chiapas-Mexico.</title>
        <authorList>
            <person name="Rincon-Rosales R."/>
            <person name="Rogel M.A."/>
            <person name="Rincon-Molina C.I."/>
            <person name="Guerrero G."/>
            <person name="Manzano-Gomez L.A."/>
            <person name="Lopez-Lopez A."/>
            <person name="Rincon Molina F.A."/>
            <person name="Martinez-Romero E."/>
        </authorList>
    </citation>
    <scope>NUCLEOTIDE SEQUENCE [LARGE SCALE GENOMIC DNA]</scope>
    <source>
        <strain evidence="2 3">TSS-3</strain>
    </source>
</reference>
<dbReference type="EMBL" id="CP109617">
    <property type="protein sequence ID" value="WED55755.1"/>
    <property type="molecule type" value="Genomic_DNA"/>
</dbReference>
<proteinExistence type="predicted"/>
<accession>A0ABY8B111</accession>
<dbReference type="Pfam" id="PF08818">
    <property type="entry name" value="DUF1801"/>
    <property type="match status" value="1"/>
</dbReference>
<evidence type="ECO:0000313" key="3">
    <source>
        <dbReference type="Proteomes" id="UP001219957"/>
    </source>
</evidence>
<dbReference type="RefSeq" id="WP_214815540.1">
    <property type="nucleotide sequence ID" value="NZ_CP109617.1"/>
</dbReference>
<evidence type="ECO:0000259" key="1">
    <source>
        <dbReference type="Pfam" id="PF08818"/>
    </source>
</evidence>
<gene>
    <name evidence="2" type="ORF">OE059_02535</name>
</gene>
<sequence length="152" mass="17523">MMDVTALVDEARLDSFIHLLEVIDDHLPGGFEKTTDGHGVHYVVPLDRYPSGYHVTPGTPLPFISVIAQKRHVGLYHMGIYADPELLAWFEREYASRVPTKLDMGKSCIRFNNVKRIPFDLVGELVEKMTVEEWIQHYEGQRNNKRGWDITQ</sequence>